<reference evidence="2" key="1">
    <citation type="submission" date="2013-02" db="EMBL/GenBank/DDBJ databases">
        <authorList>
            <person name="Hughes D."/>
        </authorList>
    </citation>
    <scope>NUCLEOTIDE SEQUENCE</scope>
    <source>
        <strain>Durham</strain>
        <strain evidence="2">NC isolate 2 -- Noor lab</strain>
    </source>
</reference>
<organism evidence="1 2">
    <name type="scientific">Megaselia scalaris</name>
    <name type="common">Humpbacked fly</name>
    <name type="synonym">Phora scalaris</name>
    <dbReference type="NCBI Taxonomy" id="36166"/>
    <lineage>
        <taxon>Eukaryota</taxon>
        <taxon>Metazoa</taxon>
        <taxon>Ecdysozoa</taxon>
        <taxon>Arthropoda</taxon>
        <taxon>Hexapoda</taxon>
        <taxon>Insecta</taxon>
        <taxon>Pterygota</taxon>
        <taxon>Neoptera</taxon>
        <taxon>Endopterygota</taxon>
        <taxon>Diptera</taxon>
        <taxon>Brachycera</taxon>
        <taxon>Muscomorpha</taxon>
        <taxon>Platypezoidea</taxon>
        <taxon>Phoridae</taxon>
        <taxon>Megaseliini</taxon>
        <taxon>Megaselia</taxon>
    </lineage>
</organism>
<dbReference type="AlphaFoldDB" id="T1GIW2"/>
<keyword evidence="2" id="KW-1185">Reference proteome</keyword>
<proteinExistence type="predicted"/>
<dbReference type="Proteomes" id="UP000015102">
    <property type="component" value="Unassembled WGS sequence"/>
</dbReference>
<evidence type="ECO:0000313" key="2">
    <source>
        <dbReference type="Proteomes" id="UP000015102"/>
    </source>
</evidence>
<dbReference type="HOGENOM" id="CLU_3394291_0_0_1"/>
<sequence length="32" mass="3478">MPIIGLCFCCCRCAGACGARTQPFDKKHDTCK</sequence>
<name>T1GIW2_MEGSC</name>
<dbReference type="EnsemblMetazoa" id="MESCA003397-RA">
    <property type="protein sequence ID" value="MESCA003397-PA"/>
    <property type="gene ID" value="MESCA003397"/>
</dbReference>
<dbReference type="EMBL" id="CAQQ02047793">
    <property type="status" value="NOT_ANNOTATED_CDS"/>
    <property type="molecule type" value="Genomic_DNA"/>
</dbReference>
<reference evidence="1" key="2">
    <citation type="submission" date="2015-06" db="UniProtKB">
        <authorList>
            <consortium name="EnsemblMetazoa"/>
        </authorList>
    </citation>
    <scope>IDENTIFICATION</scope>
</reference>
<evidence type="ECO:0000313" key="1">
    <source>
        <dbReference type="EnsemblMetazoa" id="MESCA003397-PA"/>
    </source>
</evidence>
<accession>T1GIW2</accession>
<protein>
    <submittedName>
        <fullName evidence="1">Uncharacterized protein</fullName>
    </submittedName>
</protein>